<reference evidence="1" key="1">
    <citation type="submission" date="2023-07" db="EMBL/GenBank/DDBJ databases">
        <authorList>
            <consortium name="CYATHOMIX"/>
        </authorList>
    </citation>
    <scope>NUCLEOTIDE SEQUENCE</scope>
    <source>
        <strain evidence="1">N/A</strain>
    </source>
</reference>
<dbReference type="Proteomes" id="UP001176961">
    <property type="component" value="Unassembled WGS sequence"/>
</dbReference>
<dbReference type="Gene3D" id="3.40.50.300">
    <property type="entry name" value="P-loop containing nucleotide triphosphate hydrolases"/>
    <property type="match status" value="1"/>
</dbReference>
<name>A0AA36MAD9_CYLNA</name>
<dbReference type="InterPro" id="IPR027417">
    <property type="entry name" value="P-loop_NTPase"/>
</dbReference>
<evidence type="ECO:0000313" key="2">
    <source>
        <dbReference type="Proteomes" id="UP001176961"/>
    </source>
</evidence>
<accession>A0AA36MAD9</accession>
<dbReference type="AlphaFoldDB" id="A0AA36MAD9"/>
<sequence>MPTIFCCTLNGRRIELTPDQQVATALGLSRLLLVAIQAAFAKNTPVLVTASTTTAVAQFTETLIALDVFEGITIVRYLADASAAANAPTIPVDLNNVLKRLEQDCDEEMNMDEQDLCRNYRLGRERIGQYLEDPDLIFQMTEDEKKDYIISERFVSNNVEMVTLMFRLRKSNIILATMSSLLNTAGPGGIIKTHVEQLRVLIGDEASKYWSPYLEPLPYDCRIRHIYIGDIHQLEADSLCPDLSRQRCLVLKGSWR</sequence>
<keyword evidence="2" id="KW-1185">Reference proteome</keyword>
<proteinExistence type="predicted"/>
<dbReference type="EMBL" id="CATQJL010000316">
    <property type="protein sequence ID" value="CAJ0605509.1"/>
    <property type="molecule type" value="Genomic_DNA"/>
</dbReference>
<protein>
    <submittedName>
        <fullName evidence="1">Uncharacterized protein</fullName>
    </submittedName>
</protein>
<gene>
    <name evidence="1" type="ORF">CYNAS_LOCUS17492</name>
</gene>
<organism evidence="1 2">
    <name type="scientific">Cylicocyclus nassatus</name>
    <name type="common">Nematode worm</name>
    <dbReference type="NCBI Taxonomy" id="53992"/>
    <lineage>
        <taxon>Eukaryota</taxon>
        <taxon>Metazoa</taxon>
        <taxon>Ecdysozoa</taxon>
        <taxon>Nematoda</taxon>
        <taxon>Chromadorea</taxon>
        <taxon>Rhabditida</taxon>
        <taxon>Rhabditina</taxon>
        <taxon>Rhabditomorpha</taxon>
        <taxon>Strongyloidea</taxon>
        <taxon>Strongylidae</taxon>
        <taxon>Cylicocyclus</taxon>
    </lineage>
</organism>
<evidence type="ECO:0000313" key="1">
    <source>
        <dbReference type="EMBL" id="CAJ0605509.1"/>
    </source>
</evidence>
<comment type="caution">
    <text evidence="1">The sequence shown here is derived from an EMBL/GenBank/DDBJ whole genome shotgun (WGS) entry which is preliminary data.</text>
</comment>